<dbReference type="Pfam" id="PF01488">
    <property type="entry name" value="Shikimate_DH"/>
    <property type="match status" value="1"/>
</dbReference>
<proteinExistence type="inferred from homology"/>
<dbReference type="InterPro" id="IPR018214">
    <property type="entry name" value="GluRdtase_CS"/>
</dbReference>
<evidence type="ECO:0000256" key="7">
    <source>
        <dbReference type="ARBA" id="ARBA00047464"/>
    </source>
</evidence>
<comment type="miscellaneous">
    <text evidence="9">During catalysis, the active site Cys acts as a nucleophile attacking the alpha-carbonyl group of tRNA-bound glutamate with the formation of a thioester intermediate between enzyme and glutamate, and the concomitant release of tRNA(Glu). The thioester intermediate is finally reduced by direct hydride transfer from NADPH, to form the product GSA.</text>
</comment>
<dbReference type="FunFam" id="3.30.460.30:FF:000001">
    <property type="entry name" value="Glutamyl-tRNA reductase"/>
    <property type="match status" value="1"/>
</dbReference>
<name>A0A7V5CTL2_9BACT</name>
<evidence type="ECO:0000256" key="13">
    <source>
        <dbReference type="PIRSR" id="PIRSR000445-4"/>
    </source>
</evidence>
<dbReference type="NCBIfam" id="TIGR01035">
    <property type="entry name" value="hemA"/>
    <property type="match status" value="1"/>
</dbReference>
<evidence type="ECO:0000256" key="15">
    <source>
        <dbReference type="SAM" id="MobiDB-lite"/>
    </source>
</evidence>
<comment type="subunit">
    <text evidence="9">Homodimer.</text>
</comment>
<evidence type="ECO:0000256" key="1">
    <source>
        <dbReference type="ARBA" id="ARBA00005059"/>
    </source>
</evidence>
<feature type="binding site" evidence="9 11">
    <location>
        <position position="108"/>
    </location>
    <ligand>
        <name>substrate</name>
    </ligand>
</feature>
<dbReference type="Gene3D" id="3.30.460.30">
    <property type="entry name" value="Glutamyl-tRNA reductase, N-terminal domain"/>
    <property type="match status" value="1"/>
</dbReference>
<comment type="caution">
    <text evidence="19">The sequence shown here is derived from an EMBL/GenBank/DDBJ whole genome shotgun (WGS) entry which is preliminary data.</text>
</comment>
<organism evidence="19">
    <name type="scientific">Acidobacterium capsulatum</name>
    <dbReference type="NCBI Taxonomy" id="33075"/>
    <lineage>
        <taxon>Bacteria</taxon>
        <taxon>Pseudomonadati</taxon>
        <taxon>Acidobacteriota</taxon>
        <taxon>Terriglobia</taxon>
        <taxon>Terriglobales</taxon>
        <taxon>Acidobacteriaceae</taxon>
        <taxon>Acidobacterium</taxon>
    </lineage>
</organism>
<feature type="binding site" evidence="9 12">
    <location>
        <begin position="188"/>
        <end position="193"/>
    </location>
    <ligand>
        <name>NADP(+)</name>
        <dbReference type="ChEBI" id="CHEBI:58349"/>
    </ligand>
</feature>
<dbReference type="PANTHER" id="PTHR43013:SF1">
    <property type="entry name" value="GLUTAMYL-TRNA REDUCTASE"/>
    <property type="match status" value="1"/>
</dbReference>
<protein>
    <recommendedName>
        <fullName evidence="8 9">Glutamyl-tRNA reductase</fullName>
        <shortName evidence="9">GluTR</shortName>
        <ecNumber evidence="3 9">1.2.1.70</ecNumber>
    </recommendedName>
</protein>
<comment type="pathway">
    <text evidence="1 9 14">Porphyrin-containing compound metabolism; protoporphyrin-IX biosynthesis; 5-aminolevulinate from L-glutamyl-tRNA(Glu): step 1/2.</text>
</comment>
<comment type="similarity">
    <text evidence="2 9 14">Belongs to the glutamyl-tRNA reductase family.</text>
</comment>
<feature type="region of interest" description="Disordered" evidence="15">
    <location>
        <begin position="422"/>
        <end position="477"/>
    </location>
</feature>
<dbReference type="GO" id="GO:0050661">
    <property type="term" value="F:NADP binding"/>
    <property type="evidence" value="ECO:0007669"/>
    <property type="project" value="InterPro"/>
</dbReference>
<dbReference type="EC" id="1.2.1.70" evidence="3 9"/>
<accession>A0A7V5CTL2</accession>
<dbReference type="InterPro" id="IPR036343">
    <property type="entry name" value="GluRdtase_N_sf"/>
</dbReference>
<dbReference type="SUPFAM" id="SSF69742">
    <property type="entry name" value="Glutamyl tRNA-reductase catalytic, N-terminal domain"/>
    <property type="match status" value="1"/>
</dbReference>
<keyword evidence="6 9" id="KW-0627">Porphyrin biosynthesis</keyword>
<feature type="binding site" evidence="9 11">
    <location>
        <begin position="113"/>
        <end position="115"/>
    </location>
    <ligand>
        <name>substrate</name>
    </ligand>
</feature>
<dbReference type="AlphaFoldDB" id="A0A7V5CTL2"/>
<evidence type="ECO:0000256" key="11">
    <source>
        <dbReference type="PIRSR" id="PIRSR000445-2"/>
    </source>
</evidence>
<gene>
    <name evidence="9" type="primary">hemA</name>
    <name evidence="19" type="ORF">ENW50_08470</name>
</gene>
<evidence type="ECO:0000313" key="19">
    <source>
        <dbReference type="EMBL" id="HGY94697.1"/>
    </source>
</evidence>
<keyword evidence="5 9" id="KW-0560">Oxidoreductase</keyword>
<dbReference type="PROSITE" id="PS00747">
    <property type="entry name" value="GLUTR"/>
    <property type="match status" value="1"/>
</dbReference>
<feature type="domain" description="Glutamyl-tRNA reductase N-terminal" evidence="18">
    <location>
        <begin position="7"/>
        <end position="155"/>
    </location>
</feature>
<dbReference type="InterPro" id="IPR000343">
    <property type="entry name" value="4pyrrol_synth_GluRdtase"/>
</dbReference>
<dbReference type="InterPro" id="IPR036291">
    <property type="entry name" value="NAD(P)-bd_dom_sf"/>
</dbReference>
<reference evidence="19" key="1">
    <citation type="journal article" date="2020" name="mSystems">
        <title>Genome- and Community-Level Interaction Insights into Carbon Utilization and Element Cycling Functions of Hydrothermarchaeota in Hydrothermal Sediment.</title>
        <authorList>
            <person name="Zhou Z."/>
            <person name="Liu Y."/>
            <person name="Xu W."/>
            <person name="Pan J."/>
            <person name="Luo Z.H."/>
            <person name="Li M."/>
        </authorList>
    </citation>
    <scope>NUCLEOTIDE SEQUENCE [LARGE SCALE GENOMIC DNA]</scope>
    <source>
        <strain evidence="19">SpSt-855</strain>
    </source>
</reference>
<comment type="domain">
    <text evidence="9">Possesses an unusual extended V-shaped dimeric structure with each monomer consisting of three distinct domains arranged along a curved 'spinal' alpha-helix. The N-terminal catalytic domain specifically recognizes the glutamate moiety of the substrate. The second domain is the NADPH-binding domain, and the third C-terminal domain is responsible for dimerization.</text>
</comment>
<evidence type="ECO:0000256" key="6">
    <source>
        <dbReference type="ARBA" id="ARBA00023244"/>
    </source>
</evidence>
<dbReference type="InterPro" id="IPR006151">
    <property type="entry name" value="Shikm_DH/Glu-tRNA_Rdtase"/>
</dbReference>
<dbReference type="SUPFAM" id="SSF51735">
    <property type="entry name" value="NAD(P)-binding Rossmann-fold domains"/>
    <property type="match status" value="1"/>
</dbReference>
<dbReference type="GO" id="GO:0008883">
    <property type="term" value="F:glutamyl-tRNA reductase activity"/>
    <property type="evidence" value="ECO:0007669"/>
    <property type="project" value="UniProtKB-UniRule"/>
</dbReference>
<dbReference type="PIRSF" id="PIRSF000445">
    <property type="entry name" value="4pyrrol_synth_GluRdtase"/>
    <property type="match status" value="1"/>
</dbReference>
<dbReference type="Gene3D" id="3.40.50.720">
    <property type="entry name" value="NAD(P)-binding Rossmann-like Domain"/>
    <property type="match status" value="1"/>
</dbReference>
<dbReference type="Pfam" id="PF05201">
    <property type="entry name" value="GlutR_N"/>
    <property type="match status" value="1"/>
</dbReference>
<evidence type="ECO:0000256" key="14">
    <source>
        <dbReference type="RuleBase" id="RU000584"/>
    </source>
</evidence>
<dbReference type="InterPro" id="IPR015895">
    <property type="entry name" value="4pyrrol_synth_GluRdtase_N"/>
</dbReference>
<evidence type="ECO:0000256" key="8">
    <source>
        <dbReference type="ARBA" id="ARBA00068659"/>
    </source>
</evidence>
<evidence type="ECO:0000256" key="10">
    <source>
        <dbReference type="PIRSR" id="PIRSR000445-1"/>
    </source>
</evidence>
<comment type="catalytic activity">
    <reaction evidence="7 9 14">
        <text>(S)-4-amino-5-oxopentanoate + tRNA(Glu) + NADP(+) = L-glutamyl-tRNA(Glu) + NADPH + H(+)</text>
        <dbReference type="Rhea" id="RHEA:12344"/>
        <dbReference type="Rhea" id="RHEA-COMP:9663"/>
        <dbReference type="Rhea" id="RHEA-COMP:9680"/>
        <dbReference type="ChEBI" id="CHEBI:15378"/>
        <dbReference type="ChEBI" id="CHEBI:57501"/>
        <dbReference type="ChEBI" id="CHEBI:57783"/>
        <dbReference type="ChEBI" id="CHEBI:58349"/>
        <dbReference type="ChEBI" id="CHEBI:78442"/>
        <dbReference type="ChEBI" id="CHEBI:78520"/>
        <dbReference type="EC" id="1.2.1.70"/>
    </reaction>
</comment>
<feature type="binding site" evidence="9 11">
    <location>
        <begin position="49"/>
        <end position="52"/>
    </location>
    <ligand>
        <name>substrate</name>
    </ligand>
</feature>
<evidence type="ECO:0000256" key="3">
    <source>
        <dbReference type="ARBA" id="ARBA00012970"/>
    </source>
</evidence>
<dbReference type="Pfam" id="PF00745">
    <property type="entry name" value="GlutR_dimer"/>
    <property type="match status" value="1"/>
</dbReference>
<evidence type="ECO:0000259" key="16">
    <source>
        <dbReference type="Pfam" id="PF00745"/>
    </source>
</evidence>
<feature type="site" description="Important for activity" evidence="9 13">
    <location>
        <position position="98"/>
    </location>
</feature>
<dbReference type="HAMAP" id="MF_00087">
    <property type="entry name" value="Glu_tRNA_reductase"/>
    <property type="match status" value="1"/>
</dbReference>
<keyword evidence="4 9" id="KW-0521">NADP</keyword>
<feature type="compositionally biased region" description="Low complexity" evidence="15">
    <location>
        <begin position="454"/>
        <end position="467"/>
    </location>
</feature>
<evidence type="ECO:0000259" key="18">
    <source>
        <dbReference type="Pfam" id="PF05201"/>
    </source>
</evidence>
<dbReference type="GO" id="GO:0019353">
    <property type="term" value="P:protoporphyrinogen IX biosynthetic process from glutamate"/>
    <property type="evidence" value="ECO:0007669"/>
    <property type="project" value="TreeGrafter"/>
</dbReference>
<dbReference type="InterPro" id="IPR036453">
    <property type="entry name" value="GluRdtase_dimer_dom_sf"/>
</dbReference>
<feature type="domain" description="Quinate/shikimate 5-dehydrogenase/glutamyl-tRNA reductase" evidence="17">
    <location>
        <begin position="170"/>
        <end position="305"/>
    </location>
</feature>
<dbReference type="SUPFAM" id="SSF69075">
    <property type="entry name" value="Glutamyl tRNA-reductase dimerization domain"/>
    <property type="match status" value="1"/>
</dbReference>
<dbReference type="InterPro" id="IPR015896">
    <property type="entry name" value="4pyrrol_synth_GluRdtase_dimer"/>
</dbReference>
<dbReference type="PANTHER" id="PTHR43013">
    <property type="entry name" value="GLUTAMYL-TRNA REDUCTASE"/>
    <property type="match status" value="1"/>
</dbReference>
<evidence type="ECO:0000256" key="12">
    <source>
        <dbReference type="PIRSR" id="PIRSR000445-3"/>
    </source>
</evidence>
<evidence type="ECO:0000259" key="17">
    <source>
        <dbReference type="Pfam" id="PF01488"/>
    </source>
</evidence>
<sequence length="477" mass="52155">MNLLLTGLNHKTAPVELRERLSIPEDALPAITAEVLALPGVEEAMILSTCNRVELLLAHRERTPEPDLAAFLEERFQLSGSGVREHLYHHREAEAVRHLFRVACSLDSLVLGESQILGQVKAAYAAAKENGAVRTQLDRLLQDTFALAKRVRTETEIGAAPVNISSVAVDLARRIFGSLDGKRVLLLGAGKMSELAARHLVHHGANRIVVANRTLARAEALAAQFNGEAISFEAVYSLQDVPDILITSTGAPRPILTAAHVQQFLHRRRRKPMLLVDIAVPRDVEPEVNRLEGAFLYDIDDLQSVASANLTDRRRQAGLAEEIVAAEAARFEQKRRSLEIGPVISGMQQTVEALCEAELQRLAPRMQSMTDEQYAAVKMLTRGLMNKFLHLPKQALRSAAQTGDDAAVRAIQAAFDPSVLRTGPRGDLACPRSGVSMEDVKREKARGHNEEQGSTASAAPETASESTLSDEIPARRH</sequence>
<dbReference type="FunFam" id="3.40.50.720:FF:000031">
    <property type="entry name" value="Glutamyl-tRNA reductase"/>
    <property type="match status" value="1"/>
</dbReference>
<evidence type="ECO:0000256" key="9">
    <source>
        <dbReference type="HAMAP-Rule" id="MF_00087"/>
    </source>
</evidence>
<feature type="compositionally biased region" description="Basic and acidic residues" evidence="15">
    <location>
        <begin position="438"/>
        <end position="451"/>
    </location>
</feature>
<evidence type="ECO:0000256" key="4">
    <source>
        <dbReference type="ARBA" id="ARBA00022857"/>
    </source>
</evidence>
<dbReference type="UniPathway" id="UPA00251">
    <property type="reaction ID" value="UER00316"/>
</dbReference>
<dbReference type="EMBL" id="DTKL01000055">
    <property type="protein sequence ID" value="HGY94697.1"/>
    <property type="molecule type" value="Genomic_DNA"/>
</dbReference>
<comment type="function">
    <text evidence="9">Catalyzes the NADPH-dependent reduction of glutamyl-tRNA(Glu) to glutamate 1-semialdehyde (GSA).</text>
</comment>
<evidence type="ECO:0000256" key="2">
    <source>
        <dbReference type="ARBA" id="ARBA00005916"/>
    </source>
</evidence>
<feature type="active site" description="Nucleophile" evidence="9 10">
    <location>
        <position position="50"/>
    </location>
</feature>
<feature type="domain" description="Tetrapyrrole biosynthesis glutamyl-tRNA reductase dimerisation" evidence="16">
    <location>
        <begin position="320"/>
        <end position="416"/>
    </location>
</feature>
<feature type="binding site" evidence="9 11">
    <location>
        <position position="119"/>
    </location>
    <ligand>
        <name>substrate</name>
    </ligand>
</feature>
<dbReference type="CDD" id="cd05213">
    <property type="entry name" value="NAD_bind_Glutamyl_tRNA_reduct"/>
    <property type="match status" value="1"/>
</dbReference>
<evidence type="ECO:0000256" key="5">
    <source>
        <dbReference type="ARBA" id="ARBA00023002"/>
    </source>
</evidence>